<organism evidence="2 3">
    <name type="scientific">Puccinia graminis f. sp. tritici</name>
    <dbReference type="NCBI Taxonomy" id="56615"/>
    <lineage>
        <taxon>Eukaryota</taxon>
        <taxon>Fungi</taxon>
        <taxon>Dikarya</taxon>
        <taxon>Basidiomycota</taxon>
        <taxon>Pucciniomycotina</taxon>
        <taxon>Pucciniomycetes</taxon>
        <taxon>Pucciniales</taxon>
        <taxon>Pucciniaceae</taxon>
        <taxon>Puccinia</taxon>
    </lineage>
</organism>
<proteinExistence type="predicted"/>
<evidence type="ECO:0000313" key="1">
    <source>
        <dbReference type="EMBL" id="KAA1081714.1"/>
    </source>
</evidence>
<reference evidence="2 3" key="1">
    <citation type="submission" date="2019-05" db="EMBL/GenBank/DDBJ databases">
        <title>Emergence of the Ug99 lineage of the wheat stem rust pathogen through somatic hybridization.</title>
        <authorList>
            <person name="Li F."/>
            <person name="Upadhyaya N.M."/>
            <person name="Sperschneider J."/>
            <person name="Matny O."/>
            <person name="Nguyen-Phuc H."/>
            <person name="Mago R."/>
            <person name="Raley C."/>
            <person name="Miller M.E."/>
            <person name="Silverstein K.A.T."/>
            <person name="Henningsen E."/>
            <person name="Hirsch C.D."/>
            <person name="Visser B."/>
            <person name="Pretorius Z.A."/>
            <person name="Steffenson B.J."/>
            <person name="Schwessinger B."/>
            <person name="Dodds P.N."/>
            <person name="Figueroa M."/>
        </authorList>
    </citation>
    <scope>NUCLEOTIDE SEQUENCE [LARGE SCALE GENOMIC DNA]</scope>
    <source>
        <strain evidence="2 3">Ug99</strain>
    </source>
</reference>
<accession>A0A5B0SIB3</accession>
<evidence type="ECO:0000313" key="2">
    <source>
        <dbReference type="EMBL" id="KAA1137500.1"/>
    </source>
</evidence>
<dbReference type="AlphaFoldDB" id="A0A5B0SIB3"/>
<dbReference type="Proteomes" id="UP000325313">
    <property type="component" value="Unassembled WGS sequence"/>
</dbReference>
<name>A0A5B0SIB3_PUCGR</name>
<evidence type="ECO:0000313" key="3">
    <source>
        <dbReference type="Proteomes" id="UP000325313"/>
    </source>
</evidence>
<protein>
    <submittedName>
        <fullName evidence="2">Uncharacterized protein</fullName>
    </submittedName>
</protein>
<gene>
    <name evidence="2" type="ORF">PGTUg99_023061</name>
    <name evidence="1" type="ORF">PGTUg99_029982</name>
</gene>
<comment type="caution">
    <text evidence="2">The sequence shown here is derived from an EMBL/GenBank/DDBJ whole genome shotgun (WGS) entry which is preliminary data.</text>
</comment>
<dbReference type="EMBL" id="VDEP01000008">
    <property type="protein sequence ID" value="KAA1137500.1"/>
    <property type="molecule type" value="Genomic_DNA"/>
</dbReference>
<sequence>MSWEVFSLRSPVALTEEGGMDLELICLQLELEVQSSCDESGNPGSCSPPRLHHKSLAATLIRPISLDCHQSGGPRTWTIREGKYDYTQLTKTITIIHSVWILLIQSLTWHEIDSALDFASSQPDQDSSALYFAFSQQDHDSSAHLTLVDSFDLSSSLPHFDTTSGIDLELAKAASKLERITSQLISVALIIASVSLIRPCAIHLGLTCDLVLDRIERKATHLCGLLVLCSKSICVVEGRLTLI</sequence>
<dbReference type="EMBL" id="VDEP01000441">
    <property type="protein sequence ID" value="KAA1081714.1"/>
    <property type="molecule type" value="Genomic_DNA"/>
</dbReference>